<dbReference type="SUPFAM" id="SSF47336">
    <property type="entry name" value="ACP-like"/>
    <property type="match status" value="1"/>
</dbReference>
<comment type="caution">
    <text evidence="3">The sequence shown here is derived from an EMBL/GenBank/DDBJ whole genome shotgun (WGS) entry which is preliminary data.</text>
</comment>
<evidence type="ECO:0000313" key="3">
    <source>
        <dbReference type="EMBL" id="GKX30074.1"/>
    </source>
</evidence>
<dbReference type="GO" id="GO:0006633">
    <property type="term" value="P:fatty acid biosynthetic process"/>
    <property type="evidence" value="ECO:0007669"/>
    <property type="project" value="TreeGrafter"/>
</dbReference>
<dbReference type="PANTHER" id="PTHR22754">
    <property type="entry name" value="DISCO-INTERACTING PROTEIN 2 DIP2 -RELATED"/>
    <property type="match status" value="1"/>
</dbReference>
<dbReference type="GO" id="GO:0005886">
    <property type="term" value="C:plasma membrane"/>
    <property type="evidence" value="ECO:0007669"/>
    <property type="project" value="TreeGrafter"/>
</dbReference>
<dbReference type="Pfam" id="PF00501">
    <property type="entry name" value="AMP-binding"/>
    <property type="match status" value="1"/>
</dbReference>
<dbReference type="PROSITE" id="PS50075">
    <property type="entry name" value="CARRIER"/>
    <property type="match status" value="1"/>
</dbReference>
<name>A0A9W5YBI8_9FIRM</name>
<proteinExistence type="inferred from homology"/>
<dbReference type="AlphaFoldDB" id="A0A9W5YBI8"/>
<dbReference type="InterPro" id="IPR009081">
    <property type="entry name" value="PP-bd_ACP"/>
</dbReference>
<dbReference type="Proteomes" id="UP001144256">
    <property type="component" value="Unassembled WGS sequence"/>
</dbReference>
<dbReference type="Gene3D" id="3.30.300.30">
    <property type="match status" value="1"/>
</dbReference>
<accession>A0A9W5YBI8</accession>
<comment type="similarity">
    <text evidence="1">Belongs to the ATP-dependent AMP-binding enzyme family.</text>
</comment>
<dbReference type="GO" id="GO:0070566">
    <property type="term" value="F:adenylyltransferase activity"/>
    <property type="evidence" value="ECO:0007669"/>
    <property type="project" value="TreeGrafter"/>
</dbReference>
<dbReference type="RefSeq" id="WP_281815953.1">
    <property type="nucleotide sequence ID" value="NZ_BRLB01000007.1"/>
</dbReference>
<evidence type="ECO:0000259" key="2">
    <source>
        <dbReference type="PROSITE" id="PS50075"/>
    </source>
</evidence>
<dbReference type="InterPro" id="IPR020845">
    <property type="entry name" value="AMP-binding_CS"/>
</dbReference>
<keyword evidence="4" id="KW-1185">Reference proteome</keyword>
<dbReference type="PANTHER" id="PTHR22754:SF32">
    <property type="entry name" value="DISCO-INTERACTING PROTEIN 2"/>
    <property type="match status" value="1"/>
</dbReference>
<dbReference type="InterPro" id="IPR036736">
    <property type="entry name" value="ACP-like_sf"/>
</dbReference>
<evidence type="ECO:0000313" key="4">
    <source>
        <dbReference type="Proteomes" id="UP001144256"/>
    </source>
</evidence>
<dbReference type="InterPro" id="IPR000873">
    <property type="entry name" value="AMP-dep_synth/lig_dom"/>
</dbReference>
<reference evidence="3" key="1">
    <citation type="submission" date="2022-06" db="EMBL/GenBank/DDBJ databases">
        <title>Vallitalea longa sp. nov., an anaerobic bacterium isolated from marine sediment.</title>
        <authorList>
            <person name="Hirano S."/>
            <person name="Terahara T."/>
            <person name="Mori K."/>
            <person name="Hamada M."/>
            <person name="Matsumoto R."/>
            <person name="Kobayashi T."/>
        </authorList>
    </citation>
    <scope>NUCLEOTIDE SEQUENCE</scope>
    <source>
        <strain evidence="3">SH18-1</strain>
    </source>
</reference>
<dbReference type="Pfam" id="PF00550">
    <property type="entry name" value="PP-binding"/>
    <property type="match status" value="1"/>
</dbReference>
<dbReference type="EMBL" id="BRLB01000007">
    <property type="protein sequence ID" value="GKX30074.1"/>
    <property type="molecule type" value="Genomic_DNA"/>
</dbReference>
<feature type="domain" description="Carrier" evidence="2">
    <location>
        <begin position="574"/>
        <end position="649"/>
    </location>
</feature>
<organism evidence="3 4">
    <name type="scientific">Vallitalea longa</name>
    <dbReference type="NCBI Taxonomy" id="2936439"/>
    <lineage>
        <taxon>Bacteria</taxon>
        <taxon>Bacillati</taxon>
        <taxon>Bacillota</taxon>
        <taxon>Clostridia</taxon>
        <taxon>Lachnospirales</taxon>
        <taxon>Vallitaleaceae</taxon>
        <taxon>Vallitalea</taxon>
    </lineage>
</organism>
<dbReference type="Gene3D" id="1.10.1200.10">
    <property type="entry name" value="ACP-like"/>
    <property type="match status" value="1"/>
</dbReference>
<dbReference type="SUPFAM" id="SSF56801">
    <property type="entry name" value="Acetyl-CoA synthetase-like"/>
    <property type="match status" value="1"/>
</dbReference>
<dbReference type="PROSITE" id="PS00455">
    <property type="entry name" value="AMP_BINDING"/>
    <property type="match status" value="1"/>
</dbReference>
<dbReference type="InterPro" id="IPR042099">
    <property type="entry name" value="ANL_N_sf"/>
</dbReference>
<protein>
    <submittedName>
        <fullName evidence="3">Peptide synthetase</fullName>
    </submittedName>
</protein>
<dbReference type="Gene3D" id="3.40.50.12780">
    <property type="entry name" value="N-terminal domain of ligase-like"/>
    <property type="match status" value="1"/>
</dbReference>
<dbReference type="InterPro" id="IPR045851">
    <property type="entry name" value="AMP-bd_C_sf"/>
</dbReference>
<gene>
    <name evidence="3" type="ORF">SH1V18_25540</name>
</gene>
<evidence type="ECO:0000256" key="1">
    <source>
        <dbReference type="ARBA" id="ARBA00006432"/>
    </source>
</evidence>
<sequence>MKTIKKLLYALKDEKQKGVYFIHSDDEDVKFTSYHDLFKQSLWMKNYLYERGIRPNDEVILSTDNSEWFYITFWACILGNFKAAPLSVSSDNLDNLRGVLEVCYHAAIVTDNETLLQEIDKSDLKLKACICWDEGMSEKLNEVLIHTESEIDDSVVCCEENDMDTAYIQFSSGSTSDVKGVGITNAGVILIAEGFNIARHLCEKDVFVTWVPLYHNYGLFFNILLPINFGCDAHVIDTQYVIKNPLFYLEYCNRVKGTVLSSTNYYLKFICKLLQERGAEDYWDLSSINTIMLAAEPISMNLCNQFTEYLKDSKFQRIALNPAYGLTEGTFVVTLTTDDSCTRKITVNKESLSIGHPLEIVSDDDLLASEIISVGKPLPFFQLKILDLAGNTLEDGCIGLVFIAGKCVLNEYYNRGRDDNFVEEWFNTGDIGFMYEGNLYITARYKEMFIYNSLNYYDNDIEKYIEKLNIFDEERIVVHGYRKNVDDINDEVICFIEGKTPIETLVIKIKSVLSHINNDLGIYITDFVLVDHIPTTVSGKIQRYKLLKNYIKGEYDSQIAELTREIKRANNIMECDVSSIENFIVDTLEDIVDTQIDYSASFISMGLDSLQLSKLHMAINIQYGDCIAIAEIFEYTRIETLAEYIMEKIHMKRETETLIS</sequence>